<protein>
    <recommendedName>
        <fullName evidence="4">Major facilitator superfamily (MFS) profile domain-containing protein</fullName>
    </recommendedName>
</protein>
<accession>A0A5N6ZEV0</accession>
<gene>
    <name evidence="2" type="ORF">BDV28DRAFT_128469</name>
</gene>
<keyword evidence="1" id="KW-0472">Membrane</keyword>
<evidence type="ECO:0000313" key="2">
    <source>
        <dbReference type="EMBL" id="KAE8355713.1"/>
    </source>
</evidence>
<feature type="transmembrane region" description="Helical" evidence="1">
    <location>
        <begin position="6"/>
        <end position="23"/>
    </location>
</feature>
<evidence type="ECO:0008006" key="4">
    <source>
        <dbReference type="Google" id="ProtNLM"/>
    </source>
</evidence>
<dbReference type="EMBL" id="ML739048">
    <property type="protein sequence ID" value="KAE8355713.1"/>
    <property type="molecule type" value="Genomic_DNA"/>
</dbReference>
<reference evidence="3" key="1">
    <citation type="submission" date="2019-04" db="EMBL/GenBank/DDBJ databases">
        <title>Friends and foes A comparative genomics studyof 23 Aspergillus species from section Flavi.</title>
        <authorList>
            <consortium name="DOE Joint Genome Institute"/>
            <person name="Kjaerbolling I."/>
            <person name="Vesth T."/>
            <person name="Frisvad J.C."/>
            <person name="Nybo J.L."/>
            <person name="Theobald S."/>
            <person name="Kildgaard S."/>
            <person name="Isbrandt T."/>
            <person name="Kuo A."/>
            <person name="Sato A."/>
            <person name="Lyhne E.K."/>
            <person name="Kogle M.E."/>
            <person name="Wiebenga A."/>
            <person name="Kun R.S."/>
            <person name="Lubbers R.J."/>
            <person name="Makela M.R."/>
            <person name="Barry K."/>
            <person name="Chovatia M."/>
            <person name="Clum A."/>
            <person name="Daum C."/>
            <person name="Haridas S."/>
            <person name="He G."/>
            <person name="LaButti K."/>
            <person name="Lipzen A."/>
            <person name="Mondo S."/>
            <person name="Riley R."/>
            <person name="Salamov A."/>
            <person name="Simmons B.A."/>
            <person name="Magnuson J.K."/>
            <person name="Henrissat B."/>
            <person name="Mortensen U.H."/>
            <person name="Larsen T.O."/>
            <person name="Devries R.P."/>
            <person name="Grigoriev I.V."/>
            <person name="Machida M."/>
            <person name="Baker S.E."/>
            <person name="Andersen M.R."/>
        </authorList>
    </citation>
    <scope>NUCLEOTIDE SEQUENCE [LARGE SCALE GENOMIC DNA]</scope>
    <source>
        <strain evidence="3">CBS 553.77</strain>
    </source>
</reference>
<keyword evidence="1" id="KW-0812">Transmembrane</keyword>
<organism evidence="2 3">
    <name type="scientific">Aspergillus coremiiformis</name>
    <dbReference type="NCBI Taxonomy" id="138285"/>
    <lineage>
        <taxon>Eukaryota</taxon>
        <taxon>Fungi</taxon>
        <taxon>Dikarya</taxon>
        <taxon>Ascomycota</taxon>
        <taxon>Pezizomycotina</taxon>
        <taxon>Eurotiomycetes</taxon>
        <taxon>Eurotiomycetidae</taxon>
        <taxon>Eurotiales</taxon>
        <taxon>Aspergillaceae</taxon>
        <taxon>Aspergillus</taxon>
        <taxon>Aspergillus subgen. Circumdati</taxon>
    </lineage>
</organism>
<proteinExistence type="predicted"/>
<keyword evidence="3" id="KW-1185">Reference proteome</keyword>
<evidence type="ECO:0000256" key="1">
    <source>
        <dbReference type="SAM" id="Phobius"/>
    </source>
</evidence>
<keyword evidence="1" id="KW-1133">Transmembrane helix</keyword>
<evidence type="ECO:0000313" key="3">
    <source>
        <dbReference type="Proteomes" id="UP000327118"/>
    </source>
</evidence>
<dbReference type="AlphaFoldDB" id="A0A5N6ZEV0"/>
<dbReference type="Proteomes" id="UP000327118">
    <property type="component" value="Unassembled WGS sequence"/>
</dbReference>
<name>A0A5N6ZEV0_9EURO</name>
<sequence>MHCGVYFFIAALSFLAFFTSIIIPETSSTPLEAVNRLFKDEQEPVDNSNAETKP</sequence>